<keyword evidence="5" id="KW-1185">Reference proteome</keyword>
<evidence type="ECO:0000313" key="5">
    <source>
        <dbReference type="Proteomes" id="UP000293433"/>
    </source>
</evidence>
<dbReference type="InterPro" id="IPR027417">
    <property type="entry name" value="P-loop_NTPase"/>
</dbReference>
<comment type="caution">
    <text evidence="4">The sequence shown here is derived from an EMBL/GenBank/DDBJ whole genome shotgun (WGS) entry which is preliminary data.</text>
</comment>
<name>A0A4Q7LVP1_9BURK</name>
<dbReference type="Gene3D" id="3.40.50.300">
    <property type="entry name" value="P-loop containing nucleotide triphosphate hydrolases"/>
    <property type="match status" value="1"/>
</dbReference>
<evidence type="ECO:0000256" key="1">
    <source>
        <dbReference type="ARBA" id="ARBA00022741"/>
    </source>
</evidence>
<dbReference type="Pfam" id="PF00005">
    <property type="entry name" value="ABC_tran"/>
    <property type="match status" value="1"/>
</dbReference>
<reference evidence="4 5" key="1">
    <citation type="submission" date="2019-02" db="EMBL/GenBank/DDBJ databases">
        <title>Genomic Encyclopedia of Type Strains, Phase IV (KMG-IV): sequencing the most valuable type-strain genomes for metagenomic binning, comparative biology and taxonomic classification.</title>
        <authorList>
            <person name="Goeker M."/>
        </authorList>
    </citation>
    <scope>NUCLEOTIDE SEQUENCE [LARGE SCALE GENOMIC DNA]</scope>
    <source>
        <strain evidence="4 5">DSM 10617</strain>
    </source>
</reference>
<evidence type="ECO:0000313" key="4">
    <source>
        <dbReference type="EMBL" id="RZS58593.1"/>
    </source>
</evidence>
<dbReference type="SUPFAM" id="SSF52540">
    <property type="entry name" value="P-loop containing nucleoside triphosphate hydrolases"/>
    <property type="match status" value="1"/>
</dbReference>
<proteinExistence type="predicted"/>
<dbReference type="GO" id="GO:0016887">
    <property type="term" value="F:ATP hydrolysis activity"/>
    <property type="evidence" value="ECO:0007669"/>
    <property type="project" value="InterPro"/>
</dbReference>
<dbReference type="PANTHER" id="PTHR43158:SF2">
    <property type="entry name" value="SKFA PEPTIDE EXPORT ATP-BINDING PROTEIN SKFE"/>
    <property type="match status" value="1"/>
</dbReference>
<sequence>MIQARALGWAHPDAPSRPVFSGLGFTLRPGLTLVRGGEGRGKTTLLRLLAGELQPSTGTLVRPAGRVCLPQPSDQACDAQVARDWLAAQLAGVDLRQAAPLIDAFGLAPHIDKPMFMLSTGSRRKVGLVAAALAGAPLTLLDQPYAALDARSCRIVSELLAEAAESRERCWVVADHERPSWLEGVALAGLVDLGD</sequence>
<dbReference type="RefSeq" id="WP_242615411.1">
    <property type="nucleotide sequence ID" value="NZ_SGWV01000007.1"/>
</dbReference>
<dbReference type="PANTHER" id="PTHR43158">
    <property type="entry name" value="SKFA PEPTIDE EXPORT ATP-BINDING PROTEIN SKFE"/>
    <property type="match status" value="1"/>
</dbReference>
<dbReference type="AlphaFoldDB" id="A0A4Q7LVP1"/>
<protein>
    <submittedName>
        <fullName evidence="4">ABC transporter family protein</fullName>
    </submittedName>
</protein>
<dbReference type="PROSITE" id="PS50893">
    <property type="entry name" value="ABC_TRANSPORTER_2"/>
    <property type="match status" value="1"/>
</dbReference>
<accession>A0A4Q7LVP1</accession>
<dbReference type="Proteomes" id="UP000293433">
    <property type="component" value="Unassembled WGS sequence"/>
</dbReference>
<feature type="domain" description="ABC transporter" evidence="3">
    <location>
        <begin position="2"/>
        <end position="195"/>
    </location>
</feature>
<keyword evidence="2" id="KW-0067">ATP-binding</keyword>
<dbReference type="EMBL" id="SGWV01000007">
    <property type="protein sequence ID" value="RZS58593.1"/>
    <property type="molecule type" value="Genomic_DNA"/>
</dbReference>
<evidence type="ECO:0000256" key="2">
    <source>
        <dbReference type="ARBA" id="ARBA00022840"/>
    </source>
</evidence>
<gene>
    <name evidence="4" type="ORF">EV685_0888</name>
</gene>
<dbReference type="InterPro" id="IPR003439">
    <property type="entry name" value="ABC_transporter-like_ATP-bd"/>
</dbReference>
<dbReference type="GO" id="GO:0005524">
    <property type="term" value="F:ATP binding"/>
    <property type="evidence" value="ECO:0007669"/>
    <property type="project" value="UniProtKB-KW"/>
</dbReference>
<organism evidence="4 5">
    <name type="scientific">Sphaerotilus mobilis</name>
    <dbReference type="NCBI Taxonomy" id="47994"/>
    <lineage>
        <taxon>Bacteria</taxon>
        <taxon>Pseudomonadati</taxon>
        <taxon>Pseudomonadota</taxon>
        <taxon>Betaproteobacteria</taxon>
        <taxon>Burkholderiales</taxon>
        <taxon>Sphaerotilaceae</taxon>
        <taxon>Sphaerotilus</taxon>
    </lineage>
</organism>
<evidence type="ECO:0000259" key="3">
    <source>
        <dbReference type="PROSITE" id="PS50893"/>
    </source>
</evidence>
<keyword evidence="1" id="KW-0547">Nucleotide-binding</keyword>